<evidence type="ECO:0000256" key="1">
    <source>
        <dbReference type="SAM" id="MobiDB-lite"/>
    </source>
</evidence>
<comment type="caution">
    <text evidence="2">The sequence shown here is derived from an EMBL/GenBank/DDBJ whole genome shotgun (WGS) entry which is preliminary data.</text>
</comment>
<organism evidence="2 3">
    <name type="scientific">Azorhizophilus paspali</name>
    <name type="common">Azotobacter paspali</name>
    <dbReference type="NCBI Taxonomy" id="69963"/>
    <lineage>
        <taxon>Bacteria</taxon>
        <taxon>Pseudomonadati</taxon>
        <taxon>Pseudomonadota</taxon>
        <taxon>Gammaproteobacteria</taxon>
        <taxon>Pseudomonadales</taxon>
        <taxon>Pseudomonadaceae</taxon>
        <taxon>Azorhizophilus</taxon>
    </lineage>
</organism>
<feature type="region of interest" description="Disordered" evidence="1">
    <location>
        <begin position="93"/>
        <end position="112"/>
    </location>
</feature>
<evidence type="ECO:0000313" key="3">
    <source>
        <dbReference type="Proteomes" id="UP001589891"/>
    </source>
</evidence>
<proteinExistence type="predicted"/>
<dbReference type="RefSeq" id="WP_376942862.1">
    <property type="nucleotide sequence ID" value="NZ_CP171449.1"/>
</dbReference>
<protein>
    <submittedName>
        <fullName evidence="2">Uncharacterized protein</fullName>
    </submittedName>
</protein>
<reference evidence="2 3" key="1">
    <citation type="submission" date="2024-09" db="EMBL/GenBank/DDBJ databases">
        <authorList>
            <person name="Sun Q."/>
            <person name="Mori K."/>
        </authorList>
    </citation>
    <scope>NUCLEOTIDE SEQUENCE [LARGE SCALE GENOMIC DNA]</scope>
    <source>
        <strain evidence="2 3">NCAIM B.01794</strain>
    </source>
</reference>
<evidence type="ECO:0000313" key="2">
    <source>
        <dbReference type="EMBL" id="MFC0708675.1"/>
    </source>
</evidence>
<dbReference type="Proteomes" id="UP001589891">
    <property type="component" value="Unassembled WGS sequence"/>
</dbReference>
<name>A0ABV6SK04_AZOPA</name>
<dbReference type="EMBL" id="JBHLSS010000024">
    <property type="protein sequence ID" value="MFC0708675.1"/>
    <property type="molecule type" value="Genomic_DNA"/>
</dbReference>
<accession>A0ABV6SK04</accession>
<gene>
    <name evidence="2" type="ORF">ACFFGX_03395</name>
</gene>
<sequence length="112" mass="12778">MSNTQLWEDGSLGQSLDHTAVASGSKREVDEALGLQLISIRLQKQLLCDLKKIADYHGIGYQPMIRDLLNRFAQSEIKKILIERLHEIEEKDRTASETSTIPVKEFLEKQRA</sequence>
<keyword evidence="3" id="KW-1185">Reference proteome</keyword>